<evidence type="ECO:0000256" key="8">
    <source>
        <dbReference type="ARBA" id="ARBA00023284"/>
    </source>
</evidence>
<feature type="domain" description="Thioredoxin" evidence="13">
    <location>
        <begin position="20"/>
        <end position="171"/>
    </location>
</feature>
<dbReference type="InterPro" id="IPR000866">
    <property type="entry name" value="AhpC/TSA"/>
</dbReference>
<keyword evidence="6" id="KW-0560">Oxidoreductase</keyword>
<dbReference type="PANTHER" id="PTHR42801:SF4">
    <property type="entry name" value="AHPC_TSA FAMILY PROTEIN"/>
    <property type="match status" value="1"/>
</dbReference>
<proteinExistence type="inferred from homology"/>
<dbReference type="AlphaFoldDB" id="A0A6I3SCJ4"/>
<dbReference type="GeneID" id="43348231"/>
<evidence type="ECO:0000256" key="3">
    <source>
        <dbReference type="ARBA" id="ARBA00013017"/>
    </source>
</evidence>
<keyword evidence="5" id="KW-0049">Antioxidant</keyword>
<dbReference type="CDD" id="cd03017">
    <property type="entry name" value="PRX_BCP"/>
    <property type="match status" value="1"/>
</dbReference>
<keyword evidence="4" id="KW-0575">Peroxidase</keyword>
<dbReference type="InterPro" id="IPR036249">
    <property type="entry name" value="Thioredoxin-like_sf"/>
</dbReference>
<evidence type="ECO:0000313" key="15">
    <source>
        <dbReference type="Proteomes" id="UP000462362"/>
    </source>
</evidence>
<dbReference type="GO" id="GO:0008379">
    <property type="term" value="F:thioredoxin peroxidase activity"/>
    <property type="evidence" value="ECO:0007669"/>
    <property type="project" value="TreeGrafter"/>
</dbReference>
<comment type="caution">
    <text evidence="14">The sequence shown here is derived from an EMBL/GenBank/DDBJ whole genome shotgun (WGS) entry which is preliminary data.</text>
</comment>
<dbReference type="InterPro" id="IPR050924">
    <property type="entry name" value="Peroxiredoxin_BCP/PrxQ"/>
</dbReference>
<accession>A0A6I3SCJ4</accession>
<dbReference type="PROSITE" id="PS51352">
    <property type="entry name" value="THIOREDOXIN_2"/>
    <property type="match status" value="1"/>
</dbReference>
<evidence type="ECO:0000259" key="13">
    <source>
        <dbReference type="PROSITE" id="PS51352"/>
    </source>
</evidence>
<gene>
    <name evidence="14" type="ORF">GMD42_12120</name>
</gene>
<evidence type="ECO:0000256" key="4">
    <source>
        <dbReference type="ARBA" id="ARBA00022559"/>
    </source>
</evidence>
<comment type="subunit">
    <text evidence="2">Monomer.</text>
</comment>
<evidence type="ECO:0000256" key="11">
    <source>
        <dbReference type="ARBA" id="ARBA00042639"/>
    </source>
</evidence>
<comment type="catalytic activity">
    <reaction evidence="12">
        <text>a hydroperoxide + [thioredoxin]-dithiol = an alcohol + [thioredoxin]-disulfide + H2O</text>
        <dbReference type="Rhea" id="RHEA:62620"/>
        <dbReference type="Rhea" id="RHEA-COMP:10698"/>
        <dbReference type="Rhea" id="RHEA-COMP:10700"/>
        <dbReference type="ChEBI" id="CHEBI:15377"/>
        <dbReference type="ChEBI" id="CHEBI:29950"/>
        <dbReference type="ChEBI" id="CHEBI:30879"/>
        <dbReference type="ChEBI" id="CHEBI:35924"/>
        <dbReference type="ChEBI" id="CHEBI:50058"/>
        <dbReference type="EC" id="1.11.1.24"/>
    </reaction>
</comment>
<dbReference type="PANTHER" id="PTHR42801">
    <property type="entry name" value="THIOREDOXIN-DEPENDENT PEROXIDE REDUCTASE"/>
    <property type="match status" value="1"/>
</dbReference>
<comment type="similarity">
    <text evidence="10">Belongs to the peroxiredoxin family. BCP/PrxQ subfamily.</text>
</comment>
<name>A0A6I3SCJ4_9BURK</name>
<dbReference type="GO" id="GO:0034599">
    <property type="term" value="P:cellular response to oxidative stress"/>
    <property type="evidence" value="ECO:0007669"/>
    <property type="project" value="TreeGrafter"/>
</dbReference>
<reference evidence="14 15" key="1">
    <citation type="journal article" date="2019" name="Nat. Med.">
        <title>A library of human gut bacterial isolates paired with longitudinal multiomics data enables mechanistic microbiome research.</title>
        <authorList>
            <person name="Poyet M."/>
            <person name="Groussin M."/>
            <person name="Gibbons S.M."/>
            <person name="Avila-Pacheco J."/>
            <person name="Jiang X."/>
            <person name="Kearney S.M."/>
            <person name="Perrotta A.R."/>
            <person name="Berdy B."/>
            <person name="Zhao S."/>
            <person name="Lieberman T.D."/>
            <person name="Swanson P.K."/>
            <person name="Smith M."/>
            <person name="Roesemann S."/>
            <person name="Alexander J.E."/>
            <person name="Rich S.A."/>
            <person name="Livny J."/>
            <person name="Vlamakis H."/>
            <person name="Clish C."/>
            <person name="Bullock K."/>
            <person name="Deik A."/>
            <person name="Scott J."/>
            <person name="Pierce K.A."/>
            <person name="Xavier R.J."/>
            <person name="Alm E.J."/>
        </authorList>
    </citation>
    <scope>NUCLEOTIDE SEQUENCE [LARGE SCALE GENOMIC DNA]</scope>
    <source>
        <strain evidence="14 15">BIOML-A2</strain>
    </source>
</reference>
<keyword evidence="8" id="KW-0676">Redox-active center</keyword>
<comment type="function">
    <text evidence="1">Thiol-specific peroxidase that catalyzes the reduction of hydrogen peroxide and organic hydroperoxides to water and alcohols, respectively. Plays a role in cell protection against oxidative stress by detoxifying peroxides and as sensor of hydrogen peroxide-mediated signaling events.</text>
</comment>
<dbReference type="Gene3D" id="3.40.30.10">
    <property type="entry name" value="Glutaredoxin"/>
    <property type="match status" value="1"/>
</dbReference>
<dbReference type="FunFam" id="3.40.30.10:FF:000007">
    <property type="entry name" value="Thioredoxin-dependent thiol peroxidase"/>
    <property type="match status" value="1"/>
</dbReference>
<keyword evidence="7" id="KW-1015">Disulfide bond</keyword>
<dbReference type="RefSeq" id="WP_008863720.1">
    <property type="nucleotide sequence ID" value="NZ_CAKVUT010000198.1"/>
</dbReference>
<organism evidence="14 15">
    <name type="scientific">Parasutterella excrementihominis</name>
    <dbReference type="NCBI Taxonomy" id="487175"/>
    <lineage>
        <taxon>Bacteria</taxon>
        <taxon>Pseudomonadati</taxon>
        <taxon>Pseudomonadota</taxon>
        <taxon>Betaproteobacteria</taxon>
        <taxon>Burkholderiales</taxon>
        <taxon>Sutterellaceae</taxon>
        <taxon>Parasutterella</taxon>
    </lineage>
</organism>
<evidence type="ECO:0000256" key="6">
    <source>
        <dbReference type="ARBA" id="ARBA00023002"/>
    </source>
</evidence>
<dbReference type="GO" id="GO:0045454">
    <property type="term" value="P:cell redox homeostasis"/>
    <property type="evidence" value="ECO:0007669"/>
    <property type="project" value="TreeGrafter"/>
</dbReference>
<evidence type="ECO:0000256" key="2">
    <source>
        <dbReference type="ARBA" id="ARBA00011245"/>
    </source>
</evidence>
<dbReference type="GO" id="GO:0005737">
    <property type="term" value="C:cytoplasm"/>
    <property type="evidence" value="ECO:0007669"/>
    <property type="project" value="TreeGrafter"/>
</dbReference>
<evidence type="ECO:0000256" key="9">
    <source>
        <dbReference type="ARBA" id="ARBA00032824"/>
    </source>
</evidence>
<evidence type="ECO:0000256" key="1">
    <source>
        <dbReference type="ARBA" id="ARBA00003330"/>
    </source>
</evidence>
<evidence type="ECO:0000256" key="12">
    <source>
        <dbReference type="ARBA" id="ARBA00049091"/>
    </source>
</evidence>
<dbReference type="SUPFAM" id="SSF52833">
    <property type="entry name" value="Thioredoxin-like"/>
    <property type="match status" value="1"/>
</dbReference>
<dbReference type="EC" id="1.11.1.24" evidence="3"/>
<sequence length="171" mass="18717">MCHLTGKSEPVAPSEDECKAVVGEPAPDFELESDLGGKARLSDLRGKKVVLYFYPKDNTSGCTMQAVNFQAALDKFEKAGYVVIGVSRDSIKSHTNFRNKQGLKFPLLSDADSEVSKLYGVLKLKSMYGRKYLGIVRSTFVIDENGILTAEFRDVKAKTSVADLEKALGIS</sequence>
<dbReference type="Pfam" id="PF00578">
    <property type="entry name" value="AhpC-TSA"/>
    <property type="match status" value="1"/>
</dbReference>
<dbReference type="InterPro" id="IPR013766">
    <property type="entry name" value="Thioredoxin_domain"/>
</dbReference>
<protein>
    <recommendedName>
        <fullName evidence="3">thioredoxin-dependent peroxiredoxin</fullName>
        <ecNumber evidence="3">1.11.1.24</ecNumber>
    </recommendedName>
    <alternativeName>
        <fullName evidence="9">Thioredoxin peroxidase</fullName>
    </alternativeName>
    <alternativeName>
        <fullName evidence="11">Thioredoxin-dependent peroxiredoxin Bcp</fullName>
    </alternativeName>
</protein>
<dbReference type="EMBL" id="WNCL01000063">
    <property type="protein sequence ID" value="MTU44334.1"/>
    <property type="molecule type" value="Genomic_DNA"/>
</dbReference>
<evidence type="ECO:0000256" key="7">
    <source>
        <dbReference type="ARBA" id="ARBA00023157"/>
    </source>
</evidence>
<evidence type="ECO:0000256" key="10">
    <source>
        <dbReference type="ARBA" id="ARBA00038489"/>
    </source>
</evidence>
<evidence type="ECO:0000313" key="14">
    <source>
        <dbReference type="EMBL" id="MTU44334.1"/>
    </source>
</evidence>
<dbReference type="Proteomes" id="UP000462362">
    <property type="component" value="Unassembled WGS sequence"/>
</dbReference>
<evidence type="ECO:0000256" key="5">
    <source>
        <dbReference type="ARBA" id="ARBA00022862"/>
    </source>
</evidence>